<evidence type="ECO:0000313" key="1">
    <source>
        <dbReference type="EMBL" id="KAG2496218.1"/>
    </source>
</evidence>
<name>A0A835Y585_9CHLO</name>
<keyword evidence="2" id="KW-1185">Reference proteome</keyword>
<reference evidence="1" key="1">
    <citation type="journal article" date="2020" name="bioRxiv">
        <title>Comparative genomics of Chlamydomonas.</title>
        <authorList>
            <person name="Craig R.J."/>
            <person name="Hasan A.R."/>
            <person name="Ness R.W."/>
            <person name="Keightley P.D."/>
        </authorList>
    </citation>
    <scope>NUCLEOTIDE SEQUENCE</scope>
    <source>
        <strain evidence="1">CCAP 11/70</strain>
    </source>
</reference>
<dbReference type="Proteomes" id="UP000612055">
    <property type="component" value="Unassembled WGS sequence"/>
</dbReference>
<evidence type="ECO:0000313" key="2">
    <source>
        <dbReference type="Proteomes" id="UP000612055"/>
    </source>
</evidence>
<gene>
    <name evidence="1" type="ORF">HYH03_005816</name>
</gene>
<dbReference type="AlphaFoldDB" id="A0A835Y585"/>
<accession>A0A835Y585</accession>
<proteinExistence type="predicted"/>
<dbReference type="EMBL" id="JAEHOE010000020">
    <property type="protein sequence ID" value="KAG2496218.1"/>
    <property type="molecule type" value="Genomic_DNA"/>
</dbReference>
<sequence>MAEPVLKRQRIFIPGEEIELNEVQSAAEIDAAVVVNVAVLTQRALSAKAHNRDAIPDETIVELLKKKSLVTNIISGATTLADIHNQLKDLAATQEGFKALVSKEMAAAKEQIMAHVDEKVAGLTRLLGACSANSRARLHNNSALGACKLLAVQKEKEPTSASPDAVGTVPPDDLLPETAEAVGRLTQDEVSALERFYGEEFAGDGLLGRCRAVGAFLGMRVVGL</sequence>
<protein>
    <submittedName>
        <fullName evidence="1">Uncharacterized protein</fullName>
    </submittedName>
</protein>
<comment type="caution">
    <text evidence="1">The sequence shown here is derived from an EMBL/GenBank/DDBJ whole genome shotgun (WGS) entry which is preliminary data.</text>
</comment>
<organism evidence="1 2">
    <name type="scientific">Edaphochlamys debaryana</name>
    <dbReference type="NCBI Taxonomy" id="47281"/>
    <lineage>
        <taxon>Eukaryota</taxon>
        <taxon>Viridiplantae</taxon>
        <taxon>Chlorophyta</taxon>
        <taxon>core chlorophytes</taxon>
        <taxon>Chlorophyceae</taxon>
        <taxon>CS clade</taxon>
        <taxon>Chlamydomonadales</taxon>
        <taxon>Chlamydomonadales incertae sedis</taxon>
        <taxon>Edaphochlamys</taxon>
    </lineage>
</organism>